<dbReference type="SMART" id="SM00507">
    <property type="entry name" value="HNHc"/>
    <property type="match status" value="1"/>
</dbReference>
<proteinExistence type="predicted"/>
<evidence type="ECO:0000256" key="1">
    <source>
        <dbReference type="SAM" id="MobiDB-lite"/>
    </source>
</evidence>
<dbReference type="PATRIC" id="fig|136857.5.peg.1322"/>
<keyword evidence="3" id="KW-0255">Endonuclease</keyword>
<reference evidence="3 4" key="1">
    <citation type="journal article" date="2015" name="Genome Announc.">
        <title>Complete Genome Sequence of the Type Strain Corynebacterium testudinoris DSM 44614, Recovered from Necrotic Lesions in the Mouth of a Tortoise.</title>
        <authorList>
            <person name="Ruckert C."/>
            <person name="Kriete M."/>
            <person name="Jaenicke S."/>
            <person name="Winkler A."/>
            <person name="Tauch A."/>
        </authorList>
    </citation>
    <scope>NUCLEOTIDE SEQUENCE [LARGE SCALE GENOMIC DNA]</scope>
    <source>
        <strain evidence="3 4">DSM 44614</strain>
    </source>
</reference>
<dbReference type="STRING" id="136857.CTEST_06650"/>
<keyword evidence="3" id="KW-0378">Hydrolase</keyword>
<accession>A0A0G3HA42</accession>
<organism evidence="3 4">
    <name type="scientific">Corynebacterium testudinoris</name>
    <dbReference type="NCBI Taxonomy" id="136857"/>
    <lineage>
        <taxon>Bacteria</taxon>
        <taxon>Bacillati</taxon>
        <taxon>Actinomycetota</taxon>
        <taxon>Actinomycetes</taxon>
        <taxon>Mycobacteriales</taxon>
        <taxon>Corynebacteriaceae</taxon>
        <taxon>Corynebacterium</taxon>
    </lineage>
</organism>
<sequence length="437" mass="48283">MTMDIVFPNTPIEVIDPFRVAPVRPDPEHYYAVSCPHDPVARQGTQLRKQDYQLWQSSLPGDEDDIDLVLARLRRSLGRGDSFLMSAINAHHRLQELPKLKQVQETHFHLDLLRLKAIDSVLCKADTTVLEHVDLIDTELAEFLTPTRANQVLPTVGAIKKRLNAIIIMLDESISSEDPAPAPADSFSISYTDGRGVVHADLDGVTAHEIDLRVRNYALAHGVSHAEALCALIKGEGSTTVTINLYRASDIPGAPGWVSGVGYLRSKRTHDLMELANKGVDMDAIREKVSAAYSTPSDIRSLITGLDGTCAMGGCDAPAHRAQMDHRINHADGGPTSAENLVALCVKHHAMKTDRRVFYVLDPATRQKFFLFEDGTWAESEGDGPLAASERRWMQTVSQRIAKRRARIRSESQAQRAEEVEREGPPPPPPPEEPPPF</sequence>
<evidence type="ECO:0000313" key="4">
    <source>
        <dbReference type="Proteomes" id="UP000035540"/>
    </source>
</evidence>
<protein>
    <submittedName>
        <fullName evidence="3">HNH endonuclease</fullName>
    </submittedName>
</protein>
<dbReference type="GO" id="GO:0008270">
    <property type="term" value="F:zinc ion binding"/>
    <property type="evidence" value="ECO:0007669"/>
    <property type="project" value="InterPro"/>
</dbReference>
<dbReference type="AlphaFoldDB" id="A0A0G3HA42"/>
<feature type="domain" description="HNH nuclease" evidence="2">
    <location>
        <begin position="298"/>
        <end position="350"/>
    </location>
</feature>
<reference evidence="4" key="2">
    <citation type="submission" date="2015-05" db="EMBL/GenBank/DDBJ databases">
        <title>Complete genome sequence of Corynebacterium testudinoris DSM 44614, recovered from necrotic lesions in the mouth of a tortoise.</title>
        <authorList>
            <person name="Ruckert C."/>
            <person name="Albersmeier A."/>
            <person name="Winkler A."/>
            <person name="Tauch A."/>
        </authorList>
    </citation>
    <scope>NUCLEOTIDE SEQUENCE [LARGE SCALE GENOMIC DNA]</scope>
    <source>
        <strain evidence="4">DSM 44614</strain>
    </source>
</reference>
<keyword evidence="3" id="KW-0540">Nuclease</keyword>
<name>A0A0G3HA42_9CORY</name>
<gene>
    <name evidence="3" type="ORF">CTEST_06650</name>
</gene>
<feature type="compositionally biased region" description="Pro residues" evidence="1">
    <location>
        <begin position="425"/>
        <end position="437"/>
    </location>
</feature>
<dbReference type="Proteomes" id="UP000035540">
    <property type="component" value="Chromosome"/>
</dbReference>
<dbReference type="Gene3D" id="1.10.30.50">
    <property type="match status" value="1"/>
</dbReference>
<feature type="region of interest" description="Disordered" evidence="1">
    <location>
        <begin position="404"/>
        <end position="437"/>
    </location>
</feature>
<dbReference type="GO" id="GO:0004519">
    <property type="term" value="F:endonuclease activity"/>
    <property type="evidence" value="ECO:0007669"/>
    <property type="project" value="UniProtKB-KW"/>
</dbReference>
<dbReference type="CDD" id="cd00085">
    <property type="entry name" value="HNHc"/>
    <property type="match status" value="1"/>
</dbReference>
<dbReference type="InterPro" id="IPR003615">
    <property type="entry name" value="HNH_nuc"/>
</dbReference>
<dbReference type="OrthoDB" id="4413566at2"/>
<dbReference type="GO" id="GO:0003676">
    <property type="term" value="F:nucleic acid binding"/>
    <property type="evidence" value="ECO:0007669"/>
    <property type="project" value="InterPro"/>
</dbReference>
<keyword evidence="4" id="KW-1185">Reference proteome</keyword>
<evidence type="ECO:0000313" key="3">
    <source>
        <dbReference type="EMBL" id="AKK08768.1"/>
    </source>
</evidence>
<dbReference type="KEGG" id="cted:CTEST_06650"/>
<dbReference type="Pfam" id="PF01844">
    <property type="entry name" value="HNH"/>
    <property type="match status" value="1"/>
</dbReference>
<evidence type="ECO:0000259" key="2">
    <source>
        <dbReference type="SMART" id="SM00507"/>
    </source>
</evidence>
<dbReference type="EMBL" id="CP011545">
    <property type="protein sequence ID" value="AKK08768.1"/>
    <property type="molecule type" value="Genomic_DNA"/>
</dbReference>
<dbReference type="InterPro" id="IPR002711">
    <property type="entry name" value="HNH"/>
</dbReference>